<dbReference type="AlphaFoldDB" id="A0A8A4TTQ1"/>
<dbReference type="Proteomes" id="UP000663929">
    <property type="component" value="Chromosome"/>
</dbReference>
<evidence type="ECO:0000313" key="3">
    <source>
        <dbReference type="Proteomes" id="UP000663929"/>
    </source>
</evidence>
<keyword evidence="3" id="KW-1185">Reference proteome</keyword>
<evidence type="ECO:0008006" key="4">
    <source>
        <dbReference type="Google" id="ProtNLM"/>
    </source>
</evidence>
<evidence type="ECO:0000313" key="2">
    <source>
        <dbReference type="EMBL" id="QTD53339.1"/>
    </source>
</evidence>
<name>A0A8A4TTQ1_SULCO</name>
<organism evidence="2 3">
    <name type="scientific">Sulfidibacter corallicola</name>
    <dbReference type="NCBI Taxonomy" id="2818388"/>
    <lineage>
        <taxon>Bacteria</taxon>
        <taxon>Pseudomonadati</taxon>
        <taxon>Acidobacteriota</taxon>
        <taxon>Holophagae</taxon>
        <taxon>Acanthopleuribacterales</taxon>
        <taxon>Acanthopleuribacteraceae</taxon>
        <taxon>Sulfidibacter</taxon>
    </lineage>
</organism>
<reference evidence="2" key="1">
    <citation type="submission" date="2021-03" db="EMBL/GenBank/DDBJ databases">
        <title>Acanthopleuribacteraceae sp. M133.</title>
        <authorList>
            <person name="Wang G."/>
        </authorList>
    </citation>
    <scope>NUCLEOTIDE SEQUENCE</scope>
    <source>
        <strain evidence="2">M133</strain>
    </source>
</reference>
<protein>
    <recommendedName>
        <fullName evidence="4">Lipoprotein</fullName>
    </recommendedName>
</protein>
<feature type="signal peptide" evidence="1">
    <location>
        <begin position="1"/>
        <end position="26"/>
    </location>
</feature>
<keyword evidence="1" id="KW-0732">Signal</keyword>
<sequence>MQVNVFWRFALSSTLALLLMSCSNNLMETRLDGFDKGKRTMKLEYTLDKAKLPDGQGGFKLQTLFHLAQGDKVTMKTTRTAMLNQDYSLSHTTAEKQVNKDFTNFETRAENGKVIIKKMIAGKEPEISEIEHQGPIYIELHPLMYFGDLKQPGTEKTYKALYEDKGTIHDVTIKLVGPTTIYLDSLPVPALHYQLQSITAPAEYDDYYLNPRTGNIIKIAFGQIEFFPRSS</sequence>
<evidence type="ECO:0000256" key="1">
    <source>
        <dbReference type="SAM" id="SignalP"/>
    </source>
</evidence>
<accession>A0A8A4TTQ1</accession>
<dbReference type="RefSeq" id="WP_237383441.1">
    <property type="nucleotide sequence ID" value="NZ_CP071793.1"/>
</dbReference>
<dbReference type="KEGG" id="scor:J3U87_12865"/>
<proteinExistence type="predicted"/>
<dbReference type="EMBL" id="CP071793">
    <property type="protein sequence ID" value="QTD53339.1"/>
    <property type="molecule type" value="Genomic_DNA"/>
</dbReference>
<gene>
    <name evidence="2" type="ORF">J3U87_12865</name>
</gene>
<feature type="chain" id="PRO_5035163465" description="Lipoprotein" evidence="1">
    <location>
        <begin position="27"/>
        <end position="231"/>
    </location>
</feature>